<evidence type="ECO:0000313" key="13">
    <source>
        <dbReference type="Proteomes" id="UP000177416"/>
    </source>
</evidence>
<evidence type="ECO:0000313" key="12">
    <source>
        <dbReference type="EMBL" id="OGG13702.1"/>
    </source>
</evidence>
<dbReference type="NCBIfam" id="TIGR00125">
    <property type="entry name" value="cyt_tran_rel"/>
    <property type="match status" value="1"/>
</dbReference>
<evidence type="ECO:0000256" key="2">
    <source>
        <dbReference type="ARBA" id="ARBA00005019"/>
    </source>
</evidence>
<dbReference type="CDD" id="cd02165">
    <property type="entry name" value="NMNAT"/>
    <property type="match status" value="1"/>
</dbReference>
<evidence type="ECO:0000256" key="1">
    <source>
        <dbReference type="ARBA" id="ARBA00002324"/>
    </source>
</evidence>
<dbReference type="GO" id="GO:0005524">
    <property type="term" value="F:ATP binding"/>
    <property type="evidence" value="ECO:0007669"/>
    <property type="project" value="UniProtKB-KW"/>
</dbReference>
<evidence type="ECO:0000256" key="7">
    <source>
        <dbReference type="ARBA" id="ARBA00022840"/>
    </source>
</evidence>
<evidence type="ECO:0000256" key="8">
    <source>
        <dbReference type="ARBA" id="ARBA00023027"/>
    </source>
</evidence>
<accession>A0A1F5ZNP6</accession>
<evidence type="ECO:0000256" key="4">
    <source>
        <dbReference type="ARBA" id="ARBA00022679"/>
    </source>
</evidence>
<comment type="function">
    <text evidence="1 10">Catalyzes the reversible adenylation of nicotinate mononucleotide (NaMN) to nicotinic acid adenine dinucleotide (NaAD).</text>
</comment>
<sequence>MKIGILGGSFDPPHIGHLLVARQTREIVHLDQVWLMPYFAHNWDPTVSAASDRLAMTKLIEEEGVKASDSEILRKEKSYTIDTSRRLKEQFPKYNFFWIVGSDVLPEFHRWKDSKTLPKEVSFLVFPRNGHPLPGQLPEGFDAVTSPELVTSNLSSTIIRGRISKGLSIVGLIPSSVLTYIEEHGLYRS</sequence>
<protein>
    <recommendedName>
        <fullName evidence="10">Probable nicotinate-nucleotide adenylyltransferase</fullName>
        <ecNumber evidence="10">2.7.7.18</ecNumber>
    </recommendedName>
    <alternativeName>
        <fullName evidence="10">Deamido-NAD(+) diphosphorylase</fullName>
    </alternativeName>
    <alternativeName>
        <fullName evidence="10">Deamido-NAD(+) pyrophosphorylase</fullName>
    </alternativeName>
    <alternativeName>
        <fullName evidence="10">Nicotinate mononucleotide adenylyltransferase</fullName>
        <shortName evidence="10">NaMN adenylyltransferase</shortName>
    </alternativeName>
</protein>
<keyword evidence="7 10" id="KW-0067">ATP-binding</keyword>
<dbReference type="InterPro" id="IPR014729">
    <property type="entry name" value="Rossmann-like_a/b/a_fold"/>
</dbReference>
<comment type="caution">
    <text evidence="12">The sequence shown here is derived from an EMBL/GenBank/DDBJ whole genome shotgun (WGS) entry which is preliminary data.</text>
</comment>
<evidence type="ECO:0000256" key="5">
    <source>
        <dbReference type="ARBA" id="ARBA00022695"/>
    </source>
</evidence>
<dbReference type="Pfam" id="PF01467">
    <property type="entry name" value="CTP_transf_like"/>
    <property type="match status" value="1"/>
</dbReference>
<dbReference type="AlphaFoldDB" id="A0A1F5ZNP6"/>
<comment type="pathway">
    <text evidence="2 10">Cofactor biosynthesis; NAD(+) biosynthesis; deamido-NAD(+) from nicotinate D-ribonucleotide: step 1/1.</text>
</comment>
<dbReference type="EC" id="2.7.7.18" evidence="10"/>
<dbReference type="UniPathway" id="UPA00253">
    <property type="reaction ID" value="UER00332"/>
</dbReference>
<name>A0A1F5ZNP6_9BACT</name>
<dbReference type="PANTHER" id="PTHR39321">
    <property type="entry name" value="NICOTINATE-NUCLEOTIDE ADENYLYLTRANSFERASE-RELATED"/>
    <property type="match status" value="1"/>
</dbReference>
<dbReference type="InterPro" id="IPR005248">
    <property type="entry name" value="NadD/NMNAT"/>
</dbReference>
<comment type="similarity">
    <text evidence="10">Belongs to the NadD family.</text>
</comment>
<dbReference type="HAMAP" id="MF_00244">
    <property type="entry name" value="NaMN_adenylyltr"/>
    <property type="match status" value="1"/>
</dbReference>
<dbReference type="PANTHER" id="PTHR39321:SF3">
    <property type="entry name" value="PHOSPHOPANTETHEINE ADENYLYLTRANSFERASE"/>
    <property type="match status" value="1"/>
</dbReference>
<evidence type="ECO:0000256" key="3">
    <source>
        <dbReference type="ARBA" id="ARBA00022642"/>
    </source>
</evidence>
<comment type="catalytic activity">
    <reaction evidence="9 10">
        <text>nicotinate beta-D-ribonucleotide + ATP + H(+) = deamido-NAD(+) + diphosphate</text>
        <dbReference type="Rhea" id="RHEA:22860"/>
        <dbReference type="ChEBI" id="CHEBI:15378"/>
        <dbReference type="ChEBI" id="CHEBI:30616"/>
        <dbReference type="ChEBI" id="CHEBI:33019"/>
        <dbReference type="ChEBI" id="CHEBI:57502"/>
        <dbReference type="ChEBI" id="CHEBI:58437"/>
        <dbReference type="EC" id="2.7.7.18"/>
    </reaction>
</comment>
<dbReference type="NCBIfam" id="TIGR00482">
    <property type="entry name" value="nicotinate (nicotinamide) nucleotide adenylyltransferase"/>
    <property type="match status" value="1"/>
</dbReference>
<dbReference type="Proteomes" id="UP000177416">
    <property type="component" value="Unassembled WGS sequence"/>
</dbReference>
<reference evidence="12 13" key="1">
    <citation type="journal article" date="2016" name="Nat. Commun.">
        <title>Thousands of microbial genomes shed light on interconnected biogeochemical processes in an aquifer system.</title>
        <authorList>
            <person name="Anantharaman K."/>
            <person name="Brown C.T."/>
            <person name="Hug L.A."/>
            <person name="Sharon I."/>
            <person name="Castelle C.J."/>
            <person name="Probst A.J."/>
            <person name="Thomas B.C."/>
            <person name="Singh A."/>
            <person name="Wilkins M.J."/>
            <person name="Karaoz U."/>
            <person name="Brodie E.L."/>
            <person name="Williams K.H."/>
            <person name="Hubbard S.S."/>
            <person name="Banfield J.F."/>
        </authorList>
    </citation>
    <scope>NUCLEOTIDE SEQUENCE [LARGE SCALE GENOMIC DNA]</scope>
</reference>
<organism evidence="12 13">
    <name type="scientific">Candidatus Gottesmanbacteria bacterium RIFCSPHIGHO2_01_FULL_46_14</name>
    <dbReference type="NCBI Taxonomy" id="1798380"/>
    <lineage>
        <taxon>Bacteria</taxon>
        <taxon>Candidatus Gottesmaniibacteriota</taxon>
    </lineage>
</organism>
<dbReference type="GO" id="GO:0009435">
    <property type="term" value="P:NAD+ biosynthetic process"/>
    <property type="evidence" value="ECO:0007669"/>
    <property type="project" value="UniProtKB-UniRule"/>
</dbReference>
<evidence type="ECO:0000256" key="6">
    <source>
        <dbReference type="ARBA" id="ARBA00022741"/>
    </source>
</evidence>
<dbReference type="EMBL" id="MFJJ01000037">
    <property type="protein sequence ID" value="OGG13702.1"/>
    <property type="molecule type" value="Genomic_DNA"/>
</dbReference>
<keyword evidence="3 10" id="KW-0662">Pyridine nucleotide biosynthesis</keyword>
<keyword evidence="8 10" id="KW-0520">NAD</keyword>
<keyword evidence="6 10" id="KW-0547">Nucleotide-binding</keyword>
<dbReference type="SUPFAM" id="SSF52374">
    <property type="entry name" value="Nucleotidylyl transferase"/>
    <property type="match status" value="1"/>
</dbReference>
<evidence type="ECO:0000259" key="11">
    <source>
        <dbReference type="Pfam" id="PF01467"/>
    </source>
</evidence>
<feature type="domain" description="Cytidyltransferase-like" evidence="11">
    <location>
        <begin position="5"/>
        <end position="162"/>
    </location>
</feature>
<keyword evidence="5 10" id="KW-0548">Nucleotidyltransferase</keyword>
<gene>
    <name evidence="10" type="primary">nadD</name>
    <name evidence="12" type="ORF">A2875_03965</name>
</gene>
<keyword evidence="4 10" id="KW-0808">Transferase</keyword>
<evidence type="ECO:0000256" key="10">
    <source>
        <dbReference type="HAMAP-Rule" id="MF_00244"/>
    </source>
</evidence>
<dbReference type="InterPro" id="IPR004821">
    <property type="entry name" value="Cyt_trans-like"/>
</dbReference>
<proteinExistence type="inferred from homology"/>
<evidence type="ECO:0000256" key="9">
    <source>
        <dbReference type="ARBA" id="ARBA00048721"/>
    </source>
</evidence>
<dbReference type="Gene3D" id="3.40.50.620">
    <property type="entry name" value="HUPs"/>
    <property type="match status" value="1"/>
</dbReference>
<dbReference type="GO" id="GO:0004515">
    <property type="term" value="F:nicotinate-nucleotide adenylyltransferase activity"/>
    <property type="evidence" value="ECO:0007669"/>
    <property type="project" value="UniProtKB-UniRule"/>
</dbReference>